<keyword evidence="3" id="KW-1185">Reference proteome</keyword>
<evidence type="ECO:0008006" key="4">
    <source>
        <dbReference type="Google" id="ProtNLM"/>
    </source>
</evidence>
<organism evidence="2 3">
    <name type="scientific">Exophiala oligosperma</name>
    <dbReference type="NCBI Taxonomy" id="215243"/>
    <lineage>
        <taxon>Eukaryota</taxon>
        <taxon>Fungi</taxon>
        <taxon>Dikarya</taxon>
        <taxon>Ascomycota</taxon>
        <taxon>Pezizomycotina</taxon>
        <taxon>Eurotiomycetes</taxon>
        <taxon>Chaetothyriomycetidae</taxon>
        <taxon>Chaetothyriales</taxon>
        <taxon>Herpotrichiellaceae</taxon>
        <taxon>Exophiala</taxon>
    </lineage>
</organism>
<dbReference type="SUPFAM" id="SSF53335">
    <property type="entry name" value="S-adenosyl-L-methionine-dependent methyltransferases"/>
    <property type="match status" value="1"/>
</dbReference>
<name>A0A0D2D6V6_9EURO</name>
<evidence type="ECO:0000256" key="1">
    <source>
        <dbReference type="SAM" id="Phobius"/>
    </source>
</evidence>
<keyword evidence="1" id="KW-1133">Transmembrane helix</keyword>
<dbReference type="InterPro" id="IPR029063">
    <property type="entry name" value="SAM-dependent_MTases_sf"/>
</dbReference>
<feature type="transmembrane region" description="Helical" evidence="1">
    <location>
        <begin position="12"/>
        <end position="30"/>
    </location>
</feature>
<keyword evidence="1" id="KW-0812">Transmembrane</keyword>
<dbReference type="VEuPathDB" id="FungiDB:PV06_10090"/>
<dbReference type="AlphaFoldDB" id="A0A0D2D6V6"/>
<keyword evidence="1" id="KW-0472">Membrane</keyword>
<dbReference type="OrthoDB" id="540004at2759"/>
<dbReference type="Gene3D" id="3.40.50.150">
    <property type="entry name" value="Vaccinia Virus protein VP39"/>
    <property type="match status" value="1"/>
</dbReference>
<dbReference type="Proteomes" id="UP000053342">
    <property type="component" value="Unassembled WGS sequence"/>
</dbReference>
<evidence type="ECO:0000313" key="2">
    <source>
        <dbReference type="EMBL" id="KIW38130.1"/>
    </source>
</evidence>
<sequence>MANIFACLIDYLFPVPFFAFSIFYFTLAFVKNPFLPLTNFDSFKEKAFAGLWLKFGAAFSDQTPTEVDELLAGSKGLILDVGPGSGEQLRRFSHPENIRTIYGVEPGVTLHDKLRANAGKVGLGDKYRVIGGTADLDSILPTLVKDGVVKNDRPSAKDLAVFDEIVCVRVLCGVPDQEASVADLYGMLKPGGRFVLCEHVVNNRSWGANLAQKFWMLVGWKALMGGCDLRRDTVQAFLKVAKEKDGGFAKVEMTQVDPHSISTHVVGVLTKKQKKR</sequence>
<evidence type="ECO:0000313" key="3">
    <source>
        <dbReference type="Proteomes" id="UP000053342"/>
    </source>
</evidence>
<reference evidence="2 3" key="1">
    <citation type="submission" date="2015-01" db="EMBL/GenBank/DDBJ databases">
        <title>The Genome Sequence of Exophiala oligosperma CBS72588.</title>
        <authorList>
            <consortium name="The Broad Institute Genomics Platform"/>
            <person name="Cuomo C."/>
            <person name="de Hoog S."/>
            <person name="Gorbushina A."/>
            <person name="Stielow B."/>
            <person name="Teixiera M."/>
            <person name="Abouelleil A."/>
            <person name="Chapman S.B."/>
            <person name="Priest M."/>
            <person name="Young S.K."/>
            <person name="Wortman J."/>
            <person name="Nusbaum C."/>
            <person name="Birren B."/>
        </authorList>
    </citation>
    <scope>NUCLEOTIDE SEQUENCE [LARGE SCALE GENOMIC DNA]</scope>
    <source>
        <strain evidence="2 3">CBS 72588</strain>
    </source>
</reference>
<dbReference type="STRING" id="215243.A0A0D2D6V6"/>
<protein>
    <recommendedName>
        <fullName evidence="4">Methyltransferase type 11 domain-containing protein</fullName>
    </recommendedName>
</protein>
<accession>A0A0D2D6V6</accession>
<dbReference type="GeneID" id="27362164"/>
<gene>
    <name evidence="2" type="ORF">PV06_10090</name>
</gene>
<dbReference type="RefSeq" id="XP_016258346.1">
    <property type="nucleotide sequence ID" value="XM_016411592.1"/>
</dbReference>
<dbReference type="PANTHER" id="PTHR45036:SF1">
    <property type="entry name" value="METHYLTRANSFERASE LIKE 7A"/>
    <property type="match status" value="1"/>
</dbReference>
<dbReference type="HOGENOM" id="CLU_037990_6_1_1"/>
<dbReference type="PANTHER" id="PTHR45036">
    <property type="entry name" value="METHYLTRANSFERASE LIKE 7B"/>
    <property type="match status" value="1"/>
</dbReference>
<proteinExistence type="predicted"/>
<dbReference type="InterPro" id="IPR052356">
    <property type="entry name" value="Thiol_S-MT"/>
</dbReference>
<dbReference type="EMBL" id="KN847342">
    <property type="protein sequence ID" value="KIW38130.1"/>
    <property type="molecule type" value="Genomic_DNA"/>
</dbReference>
<dbReference type="Pfam" id="PF13489">
    <property type="entry name" value="Methyltransf_23"/>
    <property type="match status" value="1"/>
</dbReference>